<dbReference type="Proteomes" id="UP000185744">
    <property type="component" value="Unassembled WGS sequence"/>
</dbReference>
<accession>A0A1Q6DVK0</accession>
<dbReference type="InterPro" id="IPR002750">
    <property type="entry name" value="CobE/GbiG_C"/>
</dbReference>
<dbReference type="Pfam" id="PF01890">
    <property type="entry name" value="CbiG_C"/>
    <property type="match status" value="1"/>
</dbReference>
<dbReference type="InterPro" id="IPR036518">
    <property type="entry name" value="CobE/GbiG_C_sf"/>
</dbReference>
<dbReference type="InterPro" id="IPR038029">
    <property type="entry name" value="GbiG_N_sf"/>
</dbReference>
<dbReference type="Pfam" id="PF11760">
    <property type="entry name" value="CbiG_N"/>
    <property type="match status" value="1"/>
</dbReference>
<dbReference type="Gene3D" id="3.40.50.11220">
    <property type="match status" value="1"/>
</dbReference>
<dbReference type="InterPro" id="IPR052553">
    <property type="entry name" value="CbiG_hydrolase"/>
</dbReference>
<sequence length="271" mass="30251">MVEYDEEKIRELFKKDSILIFLMAAGIVVRKICPYIEDKWNDNPVLVIDRNLNHSIPLIGGHKGSNKISDFLFEKLNVYPSITTATESSGKPNLEQISKNQNKAIVNKDSSKEINTYLLESNRDIPVLKVSGPRIVLVDNETAVLKDPEEIERKYVVGIGCRKNTSEEKIKKAVDKALKRKEIPIEGVQAFATAEIKKNEESIKKTSESFNKPLFYVSKEIINKQNPPSDSKANKLGYIGVSEPAALAVSIEGKISLKKQVIGDVTIAIAR</sequence>
<dbReference type="GO" id="GO:0009236">
    <property type="term" value="P:cobalamin biosynthetic process"/>
    <property type="evidence" value="ECO:0007669"/>
    <property type="project" value="InterPro"/>
</dbReference>
<evidence type="ECO:0000313" key="4">
    <source>
        <dbReference type="Proteomes" id="UP000185744"/>
    </source>
</evidence>
<feature type="domain" description="Cobalamin synthesis G N-terminal" evidence="2">
    <location>
        <begin position="9"/>
        <end position="87"/>
    </location>
</feature>
<dbReference type="SUPFAM" id="SSF159664">
    <property type="entry name" value="CobE/GbiG C-terminal domain-like"/>
    <property type="match status" value="1"/>
</dbReference>
<protein>
    <submittedName>
        <fullName evidence="3">Cobalamin biosynthesis protein CbiG</fullName>
    </submittedName>
</protein>
<proteinExistence type="predicted"/>
<organism evidence="3 4">
    <name type="scientific">Methanohalarchaeum thermophilum</name>
    <dbReference type="NCBI Taxonomy" id="1903181"/>
    <lineage>
        <taxon>Archaea</taxon>
        <taxon>Methanobacteriati</taxon>
        <taxon>Methanobacteriota</taxon>
        <taxon>Methanonatronarchaeia</taxon>
        <taxon>Methanonatronarchaeales</taxon>
        <taxon>Methanonatronarchaeaceae</taxon>
        <taxon>Candidatus Methanohalarchaeum</taxon>
    </lineage>
</organism>
<comment type="caution">
    <text evidence="3">The sequence shown here is derived from an EMBL/GenBank/DDBJ whole genome shotgun (WGS) entry which is preliminary data.</text>
</comment>
<evidence type="ECO:0000259" key="2">
    <source>
        <dbReference type="Pfam" id="PF11760"/>
    </source>
</evidence>
<dbReference type="FunCoup" id="A0A1Q6DVK0">
    <property type="interactions" value="78"/>
</dbReference>
<dbReference type="InterPro" id="IPR021744">
    <property type="entry name" value="CbiG_N"/>
</dbReference>
<feature type="domain" description="CobE/GbiG C-terminal" evidence="1">
    <location>
        <begin position="155"/>
        <end position="270"/>
    </location>
</feature>
<name>A0A1Q6DVK0_METT1</name>
<evidence type="ECO:0000313" key="3">
    <source>
        <dbReference type="EMBL" id="OKY78368.1"/>
    </source>
</evidence>
<reference evidence="3" key="1">
    <citation type="submission" date="2016-12" db="EMBL/GenBank/DDBJ databases">
        <title>Discovery of methanogenic haloarchaea.</title>
        <authorList>
            <person name="Sorokin D.Y."/>
            <person name="Makarova K.S."/>
            <person name="Abbas B."/>
            <person name="Ferrer M."/>
            <person name="Golyshin P.N."/>
        </authorList>
    </citation>
    <scope>NUCLEOTIDE SEQUENCE [LARGE SCALE GENOMIC DNA]</scope>
    <source>
        <strain evidence="3">HMET1</strain>
    </source>
</reference>
<keyword evidence="4" id="KW-1185">Reference proteome</keyword>
<gene>
    <name evidence="3" type="ORF">BTN85_0859</name>
</gene>
<dbReference type="EMBL" id="MSDW01000001">
    <property type="protein sequence ID" value="OKY78368.1"/>
    <property type="molecule type" value="Genomic_DNA"/>
</dbReference>
<evidence type="ECO:0000259" key="1">
    <source>
        <dbReference type="Pfam" id="PF01890"/>
    </source>
</evidence>
<dbReference type="STRING" id="1903181.BTN85_0859"/>
<dbReference type="PANTHER" id="PTHR37477:SF1">
    <property type="entry name" value="COBALT-PRECORRIN-5A HYDROLASE"/>
    <property type="match status" value="1"/>
</dbReference>
<dbReference type="InParanoid" id="A0A1Q6DVK0"/>
<dbReference type="Gene3D" id="3.30.420.180">
    <property type="entry name" value="CobE/GbiG C-terminal domain"/>
    <property type="match status" value="1"/>
</dbReference>
<dbReference type="SUPFAM" id="SSF159672">
    <property type="entry name" value="CbiG N-terminal domain-like"/>
    <property type="match status" value="1"/>
</dbReference>
<dbReference type="PANTHER" id="PTHR37477">
    <property type="entry name" value="COBALT-PRECORRIN-5A HYDROLASE"/>
    <property type="match status" value="1"/>
</dbReference>
<dbReference type="AlphaFoldDB" id="A0A1Q6DVK0"/>